<dbReference type="InterPro" id="IPR003439">
    <property type="entry name" value="ABC_transporter-like_ATP-bd"/>
</dbReference>
<evidence type="ECO:0000256" key="7">
    <source>
        <dbReference type="ARBA" id="ARBA00023065"/>
    </source>
</evidence>
<dbReference type="PANTHER" id="PTHR42771">
    <property type="entry name" value="IRON(3+)-HYDROXAMATE IMPORT ATP-BINDING PROTEIN FHUC"/>
    <property type="match status" value="1"/>
</dbReference>
<evidence type="ECO:0000256" key="8">
    <source>
        <dbReference type="ARBA" id="ARBA00023136"/>
    </source>
</evidence>
<evidence type="ECO:0000256" key="13">
    <source>
        <dbReference type="ARBA" id="ARBA00073649"/>
    </source>
</evidence>
<feature type="domain" description="ABC transporter" evidence="16">
    <location>
        <begin position="30"/>
        <end position="268"/>
    </location>
</feature>
<feature type="region of interest" description="Disordered" evidence="15">
    <location>
        <begin position="1"/>
        <end position="35"/>
    </location>
</feature>
<evidence type="ECO:0000259" key="16">
    <source>
        <dbReference type="PROSITE" id="PS50893"/>
    </source>
</evidence>
<dbReference type="InterPro" id="IPR017871">
    <property type="entry name" value="ABC_transporter-like_CS"/>
</dbReference>
<dbReference type="GO" id="GO:0006811">
    <property type="term" value="P:monoatomic ion transport"/>
    <property type="evidence" value="ECO:0007669"/>
    <property type="project" value="UniProtKB-KW"/>
</dbReference>
<dbReference type="GO" id="GO:0015420">
    <property type="term" value="F:ABC-type vitamin B12 transporter activity"/>
    <property type="evidence" value="ECO:0007669"/>
    <property type="project" value="UniProtKB-EC"/>
</dbReference>
<dbReference type="SUPFAM" id="SSF52540">
    <property type="entry name" value="P-loop containing nucleoside triphosphate hydrolases"/>
    <property type="match status" value="1"/>
</dbReference>
<dbReference type="EMBL" id="BMPF01000002">
    <property type="protein sequence ID" value="GGL34826.1"/>
    <property type="molecule type" value="Genomic_DNA"/>
</dbReference>
<evidence type="ECO:0000256" key="3">
    <source>
        <dbReference type="ARBA" id="ARBA00022475"/>
    </source>
</evidence>
<comment type="catalytic activity">
    <reaction evidence="9">
        <text>an R-cob(III)alamin(out) + ATP + H2O = an R-cob(III)alamin(in) + ADP + phosphate + H(+)</text>
        <dbReference type="Rhea" id="RHEA:17873"/>
        <dbReference type="ChEBI" id="CHEBI:15377"/>
        <dbReference type="ChEBI" id="CHEBI:15378"/>
        <dbReference type="ChEBI" id="CHEBI:30616"/>
        <dbReference type="ChEBI" id="CHEBI:43474"/>
        <dbReference type="ChEBI" id="CHEBI:140785"/>
        <dbReference type="ChEBI" id="CHEBI:456216"/>
        <dbReference type="EC" id="7.6.2.8"/>
    </reaction>
</comment>
<dbReference type="PROSITE" id="PS00211">
    <property type="entry name" value="ABC_TRANSPORTER_1"/>
    <property type="match status" value="1"/>
</dbReference>
<dbReference type="InterPro" id="IPR027417">
    <property type="entry name" value="P-loop_NTPase"/>
</dbReference>
<evidence type="ECO:0000256" key="10">
    <source>
        <dbReference type="ARBA" id="ARBA00058960"/>
    </source>
</evidence>
<evidence type="ECO:0000256" key="2">
    <source>
        <dbReference type="ARBA" id="ARBA00022448"/>
    </source>
</evidence>
<keyword evidence="18" id="KW-1185">Reference proteome</keyword>
<dbReference type="SMART" id="SM00382">
    <property type="entry name" value="AAA"/>
    <property type="match status" value="1"/>
</dbReference>
<dbReference type="GO" id="GO:0016887">
    <property type="term" value="F:ATP hydrolysis activity"/>
    <property type="evidence" value="ECO:0007669"/>
    <property type="project" value="InterPro"/>
</dbReference>
<dbReference type="InterPro" id="IPR003593">
    <property type="entry name" value="AAA+_ATPase"/>
</dbReference>
<keyword evidence="3" id="KW-1003">Cell membrane</keyword>
<evidence type="ECO:0000256" key="4">
    <source>
        <dbReference type="ARBA" id="ARBA00022741"/>
    </source>
</evidence>
<evidence type="ECO:0000256" key="11">
    <source>
        <dbReference type="ARBA" id="ARBA00064420"/>
    </source>
</evidence>
<dbReference type="GO" id="GO:0005886">
    <property type="term" value="C:plasma membrane"/>
    <property type="evidence" value="ECO:0007669"/>
    <property type="project" value="UniProtKB-SubCell"/>
</dbReference>
<dbReference type="Gene3D" id="3.40.50.300">
    <property type="entry name" value="P-loop containing nucleotide triphosphate hydrolases"/>
    <property type="match status" value="1"/>
</dbReference>
<feature type="compositionally biased region" description="Basic and acidic residues" evidence="15">
    <location>
        <begin position="1"/>
        <end position="34"/>
    </location>
</feature>
<dbReference type="RefSeq" id="WP_188882957.1">
    <property type="nucleotide sequence ID" value="NZ_BMPF01000002.1"/>
</dbReference>
<dbReference type="OrthoDB" id="24644at2157"/>
<evidence type="ECO:0000256" key="5">
    <source>
        <dbReference type="ARBA" id="ARBA00022840"/>
    </source>
</evidence>
<proteinExistence type="predicted"/>
<organism evidence="17 18">
    <name type="scientific">Halarchaeum grantii</name>
    <dbReference type="NCBI Taxonomy" id="1193105"/>
    <lineage>
        <taxon>Archaea</taxon>
        <taxon>Methanobacteriati</taxon>
        <taxon>Methanobacteriota</taxon>
        <taxon>Stenosarchaea group</taxon>
        <taxon>Halobacteria</taxon>
        <taxon>Halobacteriales</taxon>
        <taxon>Halobacteriaceae</taxon>
    </lineage>
</organism>
<keyword evidence="5 17" id="KW-0067">ATP-binding</keyword>
<evidence type="ECO:0000256" key="6">
    <source>
        <dbReference type="ARBA" id="ARBA00023004"/>
    </source>
</evidence>
<dbReference type="InterPro" id="IPR051535">
    <property type="entry name" value="Siderophore_ABC-ATPase"/>
</dbReference>
<dbReference type="GO" id="GO:0005524">
    <property type="term" value="F:ATP binding"/>
    <property type="evidence" value="ECO:0007669"/>
    <property type="project" value="UniProtKB-KW"/>
</dbReference>
<sequence>MSQTHHTPEPDGRTETERDAASETESDAKLHGTDLEIGYPGLEEPVVDCDTLVIPEGEVTALVGPNGSGKSTLLKALARHLDADTGDILLDGTQIAEFGSKEFARELGMLSQHGSTPGDLSVEELVHHGRYPHKGFLEGKTEEDEVAVDRAIDLAGIETLRSTEVGSLSGGQRQLVRIAMALAQETDTLLLDEPTTYLDLRHQLQVMEVIRTLNEERGVTVCIVLHDLTQAARFADYLVALRDGDIYDWGRPEDVVTEELLAEVFGVDAAVEYGAEPVITPKRALD</sequence>
<evidence type="ECO:0000256" key="1">
    <source>
        <dbReference type="ARBA" id="ARBA00004202"/>
    </source>
</evidence>
<dbReference type="PANTHER" id="PTHR42771:SF2">
    <property type="entry name" value="IRON(3+)-HYDROXAMATE IMPORT ATP-BINDING PROTEIN FHUC"/>
    <property type="match status" value="1"/>
</dbReference>
<dbReference type="FunFam" id="3.40.50.300:FF:000134">
    <property type="entry name" value="Iron-enterobactin ABC transporter ATP-binding protein"/>
    <property type="match status" value="1"/>
</dbReference>
<accession>A0A830F348</accession>
<comment type="caution">
    <text evidence="17">The sequence shown here is derived from an EMBL/GenBank/DDBJ whole genome shotgun (WGS) entry which is preliminary data.</text>
</comment>
<evidence type="ECO:0000256" key="12">
    <source>
        <dbReference type="ARBA" id="ARBA00066387"/>
    </source>
</evidence>
<gene>
    <name evidence="17" type="ORF">GCM10009037_18070</name>
</gene>
<comment type="subunit">
    <text evidence="11">The complex is composed of two ATP-binding proteins (BtuD), two transmembrane proteins (BtuC) and a solute-binding protein (BtuF).</text>
</comment>
<name>A0A830F348_9EURY</name>
<dbReference type="Proteomes" id="UP000628840">
    <property type="component" value="Unassembled WGS sequence"/>
</dbReference>
<dbReference type="PROSITE" id="PS50893">
    <property type="entry name" value="ABC_TRANSPORTER_2"/>
    <property type="match status" value="1"/>
</dbReference>
<comment type="function">
    <text evidence="10">Required for corrinoid utilization. Probably part of the ABC transporter complex BtuCDF involved in cobalamin (vitamin B12) import. Probably responsible for energy coupling to the transport system.</text>
</comment>
<dbReference type="EC" id="7.6.2.8" evidence="12"/>
<keyword evidence="7" id="KW-0406">Ion transport</keyword>
<evidence type="ECO:0000256" key="15">
    <source>
        <dbReference type="SAM" id="MobiDB-lite"/>
    </source>
</evidence>
<dbReference type="AlphaFoldDB" id="A0A830F348"/>
<keyword evidence="2" id="KW-0813">Transport</keyword>
<dbReference type="CDD" id="cd03214">
    <property type="entry name" value="ABC_Iron-Siderophores_B12_Hemin"/>
    <property type="match status" value="1"/>
</dbReference>
<evidence type="ECO:0000313" key="17">
    <source>
        <dbReference type="EMBL" id="GGL34826.1"/>
    </source>
</evidence>
<keyword evidence="6" id="KW-0408">Iron</keyword>
<dbReference type="Pfam" id="PF00005">
    <property type="entry name" value="ABC_tran"/>
    <property type="match status" value="1"/>
</dbReference>
<evidence type="ECO:0000256" key="9">
    <source>
        <dbReference type="ARBA" id="ARBA00050590"/>
    </source>
</evidence>
<keyword evidence="4" id="KW-0547">Nucleotide-binding</keyword>
<evidence type="ECO:0000256" key="14">
    <source>
        <dbReference type="ARBA" id="ARBA00077139"/>
    </source>
</evidence>
<keyword evidence="8" id="KW-0472">Membrane</keyword>
<comment type="subcellular location">
    <subcellularLocation>
        <location evidence="1">Cell membrane</location>
        <topology evidence="1">Peripheral membrane protein</topology>
    </subcellularLocation>
</comment>
<protein>
    <recommendedName>
        <fullName evidence="13">Cobalamin import ATP-binding protein BtuD</fullName>
        <ecNumber evidence="12">7.6.2.8</ecNumber>
    </recommendedName>
    <alternativeName>
        <fullName evidence="14">Vitamin B12-transporting ATPase</fullName>
    </alternativeName>
</protein>
<reference evidence="17 18" key="1">
    <citation type="journal article" date="2019" name="Int. J. Syst. Evol. Microbiol.">
        <title>The Global Catalogue of Microorganisms (GCM) 10K type strain sequencing project: providing services to taxonomists for standard genome sequencing and annotation.</title>
        <authorList>
            <consortium name="The Broad Institute Genomics Platform"/>
            <consortium name="The Broad Institute Genome Sequencing Center for Infectious Disease"/>
            <person name="Wu L."/>
            <person name="Ma J."/>
        </authorList>
    </citation>
    <scope>NUCLEOTIDE SEQUENCE [LARGE SCALE GENOMIC DNA]</scope>
    <source>
        <strain evidence="17 18">JCM 19585</strain>
    </source>
</reference>
<evidence type="ECO:0000313" key="18">
    <source>
        <dbReference type="Proteomes" id="UP000628840"/>
    </source>
</evidence>